<dbReference type="Proteomes" id="UP000276215">
    <property type="component" value="Unassembled WGS sequence"/>
</dbReference>
<name>A0A3N4JUI5_9PEZI</name>
<proteinExistence type="predicted"/>
<evidence type="ECO:0000313" key="3">
    <source>
        <dbReference type="EMBL" id="RPB01990.1"/>
    </source>
</evidence>
<accession>A0A3N4JUI5</accession>
<dbReference type="AlphaFoldDB" id="A0A3N4JUI5"/>
<feature type="region of interest" description="Disordered" evidence="1">
    <location>
        <begin position="74"/>
        <end position="131"/>
    </location>
</feature>
<reference evidence="3 4" key="1">
    <citation type="journal article" date="2018" name="Nat. Ecol. Evol.">
        <title>Pezizomycetes genomes reveal the molecular basis of ectomycorrhizal truffle lifestyle.</title>
        <authorList>
            <person name="Murat C."/>
            <person name="Payen T."/>
            <person name="Noel B."/>
            <person name="Kuo A."/>
            <person name="Morin E."/>
            <person name="Chen J."/>
            <person name="Kohler A."/>
            <person name="Krizsan K."/>
            <person name="Balestrini R."/>
            <person name="Da Silva C."/>
            <person name="Montanini B."/>
            <person name="Hainaut M."/>
            <person name="Levati E."/>
            <person name="Barry K.W."/>
            <person name="Belfiori B."/>
            <person name="Cichocki N."/>
            <person name="Clum A."/>
            <person name="Dockter R.B."/>
            <person name="Fauchery L."/>
            <person name="Guy J."/>
            <person name="Iotti M."/>
            <person name="Le Tacon F."/>
            <person name="Lindquist E.A."/>
            <person name="Lipzen A."/>
            <person name="Malagnac F."/>
            <person name="Mello A."/>
            <person name="Molinier V."/>
            <person name="Miyauchi S."/>
            <person name="Poulain J."/>
            <person name="Riccioni C."/>
            <person name="Rubini A."/>
            <person name="Sitrit Y."/>
            <person name="Splivallo R."/>
            <person name="Traeger S."/>
            <person name="Wang M."/>
            <person name="Zifcakova L."/>
            <person name="Wipf D."/>
            <person name="Zambonelli A."/>
            <person name="Paolocci F."/>
            <person name="Nowrousian M."/>
            <person name="Ottonello S."/>
            <person name="Baldrian P."/>
            <person name="Spatafora J.W."/>
            <person name="Henrissat B."/>
            <person name="Nagy L.G."/>
            <person name="Aury J.M."/>
            <person name="Wincker P."/>
            <person name="Grigoriev I.V."/>
            <person name="Bonfante P."/>
            <person name="Martin F.M."/>
        </authorList>
    </citation>
    <scope>NUCLEOTIDE SEQUENCE [LARGE SCALE GENOMIC DNA]</scope>
    <source>
        <strain evidence="3 4">120613-1</strain>
    </source>
</reference>
<evidence type="ECO:0000256" key="1">
    <source>
        <dbReference type="SAM" id="MobiDB-lite"/>
    </source>
</evidence>
<feature type="compositionally biased region" description="Polar residues" evidence="1">
    <location>
        <begin position="86"/>
        <end position="96"/>
    </location>
</feature>
<keyword evidence="2" id="KW-0472">Membrane</keyword>
<keyword evidence="2" id="KW-1133">Transmembrane helix</keyword>
<evidence type="ECO:0000313" key="4">
    <source>
        <dbReference type="Proteomes" id="UP000276215"/>
    </source>
</evidence>
<organism evidence="3 4">
    <name type="scientific">Choiromyces venosus 120613-1</name>
    <dbReference type="NCBI Taxonomy" id="1336337"/>
    <lineage>
        <taxon>Eukaryota</taxon>
        <taxon>Fungi</taxon>
        <taxon>Dikarya</taxon>
        <taxon>Ascomycota</taxon>
        <taxon>Pezizomycotina</taxon>
        <taxon>Pezizomycetes</taxon>
        <taxon>Pezizales</taxon>
        <taxon>Tuberaceae</taxon>
        <taxon>Choiromyces</taxon>
    </lineage>
</organism>
<keyword evidence="4" id="KW-1185">Reference proteome</keyword>
<gene>
    <name evidence="3" type="ORF">L873DRAFT_1788020</name>
</gene>
<keyword evidence="2" id="KW-0812">Transmembrane</keyword>
<feature type="region of interest" description="Disordered" evidence="1">
    <location>
        <begin position="241"/>
        <end position="262"/>
    </location>
</feature>
<evidence type="ECO:0000256" key="2">
    <source>
        <dbReference type="SAM" id="Phobius"/>
    </source>
</evidence>
<sequence length="298" mass="32248">MALLSARDIAHSPKHIKIIFAIFTAALSLLVILGAYFCWRYWPFGKWARRRIGDATGGRHERYRSYNETGDIESNLGSSVGPARDLTQSPMASPSSAFRGDGEKEFLEPEPDAPNNNTRHPADSGTYDASSEVGEISRAARVLQFVRGPSYLFPSPPPEVASIISREKGGCSDAPPRTTPPTLTLTLPASTINWGTYDASSPVICASPATTIPFTPCSEQPSCAETEATFTNFEQELLKNSRHNNNINNSPGDRRKRLSVQSQNSGVSLISADSARVSLAQVATKPKSKPRIRVIGGS</sequence>
<dbReference type="OrthoDB" id="5368601at2759"/>
<feature type="transmembrane region" description="Helical" evidence="2">
    <location>
        <begin position="18"/>
        <end position="42"/>
    </location>
</feature>
<dbReference type="EMBL" id="ML120370">
    <property type="protein sequence ID" value="RPB01990.1"/>
    <property type="molecule type" value="Genomic_DNA"/>
</dbReference>
<protein>
    <submittedName>
        <fullName evidence="3">Uncharacterized protein</fullName>
    </submittedName>
</protein>